<feature type="compositionally biased region" description="Low complexity" evidence="1">
    <location>
        <begin position="17"/>
        <end position="28"/>
    </location>
</feature>
<feature type="compositionally biased region" description="Pro residues" evidence="1">
    <location>
        <begin position="1"/>
        <end position="16"/>
    </location>
</feature>
<dbReference type="GeneID" id="67022305"/>
<dbReference type="PANTHER" id="PTHR15503">
    <property type="entry name" value="LDOC1 RELATED"/>
    <property type="match status" value="1"/>
</dbReference>
<dbReference type="Proteomes" id="UP000650533">
    <property type="component" value="Chromosome 4"/>
</dbReference>
<protein>
    <submittedName>
        <fullName evidence="2">Retrotransposon-derived protein PEG10</fullName>
    </submittedName>
</protein>
<dbReference type="InterPro" id="IPR043502">
    <property type="entry name" value="DNA/RNA_pol_sf"/>
</dbReference>
<sequence>MSPSFPPTLSPLPPALPLDLPLGQPPTLDACTPHTPWQPAPGHPLKPAPLDQGELGPLFPPASPELGKVSLEQVIRLLWGLQSQVNCIERTLLEQTKINQEVCTNAKNISQTVNVIKNGLAQLQHSWAPTPLKIKNPLQLRNSPGCAQTKPIGKVQPYLGDPAPIIPTGPPRHNPLSFFNPYPSLSFPSGPAPAAPTVPPATPAAPAAAPQATPALPPAHSTVKVDHPDAFKGKIGLEAKQWLTCMLAWMSSNQVPGRLWQPQCNPSSGAEIASLTQTALVLNTLLSSARCKWNLTGMTPHSVASLQGLHWEVQKQIATRERQPRTLRELQDAALIIDNALHEESQPPATGYPLSSNPNYVLEEERNCRRAEGLCVKCGKPRHKFAECWTGWKATPKEDKGKAKETAKIGKDSEYQLGKETLLWSHAAILGLKWLDAHNPEIDWNQRTLSFPHAPPEHVAIAKEEEANKNPLEGVPSKYHQYAKVFGEEFNKLPPHWHYNIGIELTEEGPLNSPLYSMTDAKSATLKDWLRDKLKARKICPSKLSISSPVMFTKKNMYLLPVMTHAFAGMSPDQATY</sequence>
<feature type="region of interest" description="Disordered" evidence="1">
    <location>
        <begin position="1"/>
        <end position="44"/>
    </location>
</feature>
<organism evidence="2 3">
    <name type="scientific">Rhizoctonia solani</name>
    <dbReference type="NCBI Taxonomy" id="456999"/>
    <lineage>
        <taxon>Eukaryota</taxon>
        <taxon>Fungi</taxon>
        <taxon>Dikarya</taxon>
        <taxon>Basidiomycota</taxon>
        <taxon>Agaricomycotina</taxon>
        <taxon>Agaricomycetes</taxon>
        <taxon>Cantharellales</taxon>
        <taxon>Ceratobasidiaceae</taxon>
        <taxon>Rhizoctonia</taxon>
    </lineage>
</organism>
<dbReference type="EMBL" id="CP059661">
    <property type="protein sequence ID" value="QRW18617.1"/>
    <property type="molecule type" value="Genomic_DNA"/>
</dbReference>
<dbReference type="SUPFAM" id="SSF56672">
    <property type="entry name" value="DNA/RNA polymerases"/>
    <property type="match status" value="1"/>
</dbReference>
<proteinExistence type="predicted"/>
<gene>
    <name evidence="2" type="ORF">RhiXN_00023</name>
</gene>
<dbReference type="PANTHER" id="PTHR15503:SF22">
    <property type="entry name" value="TRANSPOSON TY3-I GAG POLYPROTEIN"/>
    <property type="match status" value="1"/>
</dbReference>
<feature type="compositionally biased region" description="Low complexity" evidence="1">
    <location>
        <begin position="204"/>
        <end position="214"/>
    </location>
</feature>
<feature type="compositionally biased region" description="Pro residues" evidence="1">
    <location>
        <begin position="190"/>
        <end position="203"/>
    </location>
</feature>
<evidence type="ECO:0000313" key="2">
    <source>
        <dbReference type="EMBL" id="QRW18617.1"/>
    </source>
</evidence>
<evidence type="ECO:0000256" key="1">
    <source>
        <dbReference type="SAM" id="MobiDB-lite"/>
    </source>
</evidence>
<dbReference type="KEGG" id="rsx:RhiXN_00023"/>
<feature type="region of interest" description="Disordered" evidence="1">
    <location>
        <begin position="189"/>
        <end position="221"/>
    </location>
</feature>
<reference evidence="2" key="1">
    <citation type="submission" date="2020-05" db="EMBL/GenBank/DDBJ databases">
        <title>Evolutionary and genomic comparisons of hybrid uninucleate and nonhybrid Rhizoctonia fungi.</title>
        <authorList>
            <person name="Li C."/>
            <person name="Chen X."/>
        </authorList>
    </citation>
    <scope>NUCLEOTIDE SEQUENCE</scope>
    <source>
        <strain evidence="2">AG-1 IA</strain>
    </source>
</reference>
<dbReference type="InterPro" id="IPR032567">
    <property type="entry name" value="RTL1-rel"/>
</dbReference>
<dbReference type="AlphaFoldDB" id="A0A8H8NUW5"/>
<accession>A0A8H8NUW5</accession>
<name>A0A8H8NUW5_9AGAM</name>
<evidence type="ECO:0000313" key="3">
    <source>
        <dbReference type="Proteomes" id="UP000650533"/>
    </source>
</evidence>
<dbReference type="RefSeq" id="XP_043178854.1">
    <property type="nucleotide sequence ID" value="XM_043319842.1"/>
</dbReference>